<dbReference type="OrthoDB" id="3797349at2759"/>
<dbReference type="PANTHER" id="PTHR42085">
    <property type="entry name" value="F-BOX DOMAIN-CONTAINING PROTEIN"/>
    <property type="match status" value="1"/>
</dbReference>
<proteinExistence type="predicted"/>
<evidence type="ECO:0000313" key="2">
    <source>
        <dbReference type="EMBL" id="KAF2796617.1"/>
    </source>
</evidence>
<feature type="compositionally biased region" description="Pro residues" evidence="1">
    <location>
        <begin position="54"/>
        <end position="64"/>
    </location>
</feature>
<evidence type="ECO:0000256" key="1">
    <source>
        <dbReference type="SAM" id="MobiDB-lite"/>
    </source>
</evidence>
<evidence type="ECO:0000313" key="3">
    <source>
        <dbReference type="Proteomes" id="UP000799757"/>
    </source>
</evidence>
<reference evidence="2" key="1">
    <citation type="journal article" date="2020" name="Stud. Mycol.">
        <title>101 Dothideomycetes genomes: a test case for predicting lifestyles and emergence of pathogens.</title>
        <authorList>
            <person name="Haridas S."/>
            <person name="Albert R."/>
            <person name="Binder M."/>
            <person name="Bloem J."/>
            <person name="Labutti K."/>
            <person name="Salamov A."/>
            <person name="Andreopoulos B."/>
            <person name="Baker S."/>
            <person name="Barry K."/>
            <person name="Bills G."/>
            <person name="Bluhm B."/>
            <person name="Cannon C."/>
            <person name="Castanera R."/>
            <person name="Culley D."/>
            <person name="Daum C."/>
            <person name="Ezra D."/>
            <person name="Gonzalez J."/>
            <person name="Henrissat B."/>
            <person name="Kuo A."/>
            <person name="Liang C."/>
            <person name="Lipzen A."/>
            <person name="Lutzoni F."/>
            <person name="Magnuson J."/>
            <person name="Mondo S."/>
            <person name="Nolan M."/>
            <person name="Ohm R."/>
            <person name="Pangilinan J."/>
            <person name="Park H.-J."/>
            <person name="Ramirez L."/>
            <person name="Alfaro M."/>
            <person name="Sun H."/>
            <person name="Tritt A."/>
            <person name="Yoshinaga Y."/>
            <person name="Zwiers L.-H."/>
            <person name="Turgeon B."/>
            <person name="Goodwin S."/>
            <person name="Spatafora J."/>
            <person name="Crous P."/>
            <person name="Grigoriev I."/>
        </authorList>
    </citation>
    <scope>NUCLEOTIDE SEQUENCE</scope>
    <source>
        <strain evidence="2">CBS 109.77</strain>
    </source>
</reference>
<keyword evidence="3" id="KW-1185">Reference proteome</keyword>
<dbReference type="InterPro" id="IPR038883">
    <property type="entry name" value="AN11006-like"/>
</dbReference>
<protein>
    <recommendedName>
        <fullName evidence="4">F-box domain-containing protein</fullName>
    </recommendedName>
</protein>
<dbReference type="AlphaFoldDB" id="A0A6A6XM33"/>
<accession>A0A6A6XM33</accession>
<evidence type="ECO:0008006" key="4">
    <source>
        <dbReference type="Google" id="ProtNLM"/>
    </source>
</evidence>
<dbReference type="PANTHER" id="PTHR42085:SF2">
    <property type="entry name" value="F-BOX DOMAIN-CONTAINING PROTEIN"/>
    <property type="match status" value="1"/>
</dbReference>
<dbReference type="EMBL" id="MU001826">
    <property type="protein sequence ID" value="KAF2796617.1"/>
    <property type="molecule type" value="Genomic_DNA"/>
</dbReference>
<name>A0A6A6XM33_9PLEO</name>
<dbReference type="Proteomes" id="UP000799757">
    <property type="component" value="Unassembled WGS sequence"/>
</dbReference>
<sequence length="374" mass="42326">MTQALKLPWCCGCFYRPSKRGRGPRTRSPLPPGNWYNVRALYRARRKKSKNPAAAPPPPPPPPSTWHGLKPVYNAVHGVCRTTKQLIVAHKNDPKAFPFFKLPRELRDKIYGYLISASAPSTHLTSAATMEDVRFRGPMLKCQPCTPHNTPHAAPTSDPVALQPDRSTGFIAIYSPPTAPKALLLVCRQMRAEIMQRYSIWNSVFEVAPLTPHVDEWSFDPLYEALLSSSRLSRVRKLRVRVDLARLRIRPTPSNYMPPYRYFVNLEAERGPVRFEEIGVLECVQRVRAAAENLVRVLREGAGALNVLVLDWKDDFDADEEVDWELKRSVLKPFGRLDDVRVMIGNVVVRESGREKARKMLGEALESLGRSEGV</sequence>
<organism evidence="2 3">
    <name type="scientific">Melanomma pulvis-pyrius CBS 109.77</name>
    <dbReference type="NCBI Taxonomy" id="1314802"/>
    <lineage>
        <taxon>Eukaryota</taxon>
        <taxon>Fungi</taxon>
        <taxon>Dikarya</taxon>
        <taxon>Ascomycota</taxon>
        <taxon>Pezizomycotina</taxon>
        <taxon>Dothideomycetes</taxon>
        <taxon>Pleosporomycetidae</taxon>
        <taxon>Pleosporales</taxon>
        <taxon>Melanommataceae</taxon>
        <taxon>Melanomma</taxon>
    </lineage>
</organism>
<gene>
    <name evidence="2" type="ORF">K505DRAFT_323136</name>
</gene>
<feature type="region of interest" description="Disordered" evidence="1">
    <location>
        <begin position="46"/>
        <end position="66"/>
    </location>
</feature>